<reference evidence="1 2" key="1">
    <citation type="submission" date="2023-11" db="EMBL/GenBank/DDBJ databases">
        <title>Halocaridina rubra genome assembly.</title>
        <authorList>
            <person name="Smith C."/>
        </authorList>
    </citation>
    <scope>NUCLEOTIDE SEQUENCE [LARGE SCALE GENOMIC DNA]</scope>
    <source>
        <strain evidence="1">EP-1</strain>
        <tissue evidence="1">Whole</tissue>
    </source>
</reference>
<organism evidence="1 2">
    <name type="scientific">Halocaridina rubra</name>
    <name type="common">Hawaiian red shrimp</name>
    <dbReference type="NCBI Taxonomy" id="373956"/>
    <lineage>
        <taxon>Eukaryota</taxon>
        <taxon>Metazoa</taxon>
        <taxon>Ecdysozoa</taxon>
        <taxon>Arthropoda</taxon>
        <taxon>Crustacea</taxon>
        <taxon>Multicrustacea</taxon>
        <taxon>Malacostraca</taxon>
        <taxon>Eumalacostraca</taxon>
        <taxon>Eucarida</taxon>
        <taxon>Decapoda</taxon>
        <taxon>Pleocyemata</taxon>
        <taxon>Caridea</taxon>
        <taxon>Atyoidea</taxon>
        <taxon>Atyidae</taxon>
        <taxon>Halocaridina</taxon>
    </lineage>
</organism>
<gene>
    <name evidence="1" type="ORF">SK128_025952</name>
</gene>
<dbReference type="InterPro" id="IPR011990">
    <property type="entry name" value="TPR-like_helical_dom_sf"/>
</dbReference>
<dbReference type="SUPFAM" id="SSF48452">
    <property type="entry name" value="TPR-like"/>
    <property type="match status" value="1"/>
</dbReference>
<accession>A0AAN8ZUD4</accession>
<dbReference type="AlphaFoldDB" id="A0AAN8ZUD4"/>
<protein>
    <submittedName>
        <fullName evidence="1">Uncharacterized protein</fullName>
    </submittedName>
</protein>
<dbReference type="EMBL" id="JAXCGZ010021703">
    <property type="protein sequence ID" value="KAK7045749.1"/>
    <property type="molecule type" value="Genomic_DNA"/>
</dbReference>
<dbReference type="Gene3D" id="1.25.40.10">
    <property type="entry name" value="Tetratricopeptide repeat domain"/>
    <property type="match status" value="1"/>
</dbReference>
<proteinExistence type="predicted"/>
<evidence type="ECO:0000313" key="1">
    <source>
        <dbReference type="EMBL" id="KAK7045749.1"/>
    </source>
</evidence>
<keyword evidence="2" id="KW-1185">Reference proteome</keyword>
<sequence length="176" mass="20258">MIDGCSLPRQISDFAAFTRKGVNKAWYHIQHSYIHRGFLSYLKLRKMEYSKANDPLDHRLWCNSSQAYFHLKEYQQAEEEAIVGMKLNPFFEKSYYWACKAAKKLGKHKEAANYSRIGKFLCINSSEIPQLMDEKSKMLENMDPKAGLTLVVAGCNTKLCRKLSLESRWASASSSD</sequence>
<evidence type="ECO:0000313" key="2">
    <source>
        <dbReference type="Proteomes" id="UP001381693"/>
    </source>
</evidence>
<name>A0AAN8ZUD4_HALRR</name>
<comment type="caution">
    <text evidence="1">The sequence shown here is derived from an EMBL/GenBank/DDBJ whole genome shotgun (WGS) entry which is preliminary data.</text>
</comment>
<dbReference type="Proteomes" id="UP001381693">
    <property type="component" value="Unassembled WGS sequence"/>
</dbReference>